<name>A0A9X3FDH8_9BACT</name>
<reference evidence="2" key="1">
    <citation type="submission" date="2022-11" db="EMBL/GenBank/DDBJ databases">
        <title>Marilongibacter aestuarii gen. nov., sp. nov., isolated from tidal flat sediment.</title>
        <authorList>
            <person name="Jiayan W."/>
        </authorList>
    </citation>
    <scope>NUCLEOTIDE SEQUENCE</scope>
    <source>
        <strain evidence="2">Z1-6</strain>
    </source>
</reference>
<dbReference type="InterPro" id="IPR019546">
    <property type="entry name" value="TAT_signal_bac_arc"/>
</dbReference>
<dbReference type="EMBL" id="JAPOHD010000020">
    <property type="protein sequence ID" value="MCY1720623.1"/>
    <property type="molecule type" value="Genomic_DNA"/>
</dbReference>
<dbReference type="Proteomes" id="UP001145087">
    <property type="component" value="Unassembled WGS sequence"/>
</dbReference>
<dbReference type="PANTHER" id="PTHR43818:SF5">
    <property type="entry name" value="OXIDOREDUCTASE FAMILY PROTEIN"/>
    <property type="match status" value="1"/>
</dbReference>
<dbReference type="RefSeq" id="WP_343332957.1">
    <property type="nucleotide sequence ID" value="NZ_JAPOHD010000020.1"/>
</dbReference>
<dbReference type="InterPro" id="IPR036291">
    <property type="entry name" value="NAD(P)-bd_dom_sf"/>
</dbReference>
<feature type="domain" description="Gfo/Idh/MocA-like oxidoreductase N-terminal" evidence="1">
    <location>
        <begin position="66"/>
        <end position="190"/>
    </location>
</feature>
<evidence type="ECO:0000259" key="1">
    <source>
        <dbReference type="Pfam" id="PF01408"/>
    </source>
</evidence>
<dbReference type="PROSITE" id="PS51318">
    <property type="entry name" value="TAT"/>
    <property type="match status" value="1"/>
</dbReference>
<dbReference type="InterPro" id="IPR006311">
    <property type="entry name" value="TAT_signal"/>
</dbReference>
<dbReference type="SUPFAM" id="SSF55347">
    <property type="entry name" value="Glyceraldehyde-3-phosphate dehydrogenase-like, C-terminal domain"/>
    <property type="match status" value="1"/>
</dbReference>
<dbReference type="AlphaFoldDB" id="A0A9X3FDH8"/>
<proteinExistence type="predicted"/>
<dbReference type="Pfam" id="PF01408">
    <property type="entry name" value="GFO_IDH_MocA"/>
    <property type="match status" value="1"/>
</dbReference>
<evidence type="ECO:0000313" key="2">
    <source>
        <dbReference type="EMBL" id="MCY1720623.1"/>
    </source>
</evidence>
<accession>A0A9X3FDH8</accession>
<organism evidence="2 3">
    <name type="scientific">Draconibacterium aestuarii</name>
    <dbReference type="NCBI Taxonomy" id="2998507"/>
    <lineage>
        <taxon>Bacteria</taxon>
        <taxon>Pseudomonadati</taxon>
        <taxon>Bacteroidota</taxon>
        <taxon>Bacteroidia</taxon>
        <taxon>Marinilabiliales</taxon>
        <taxon>Prolixibacteraceae</taxon>
        <taxon>Draconibacterium</taxon>
    </lineage>
</organism>
<gene>
    <name evidence="2" type="ORF">OU798_09735</name>
</gene>
<dbReference type="InterPro" id="IPR000683">
    <property type="entry name" value="Gfo/Idh/MocA-like_OxRdtase_N"/>
</dbReference>
<evidence type="ECO:0000313" key="3">
    <source>
        <dbReference type="Proteomes" id="UP001145087"/>
    </source>
</evidence>
<keyword evidence="3" id="KW-1185">Reference proteome</keyword>
<dbReference type="NCBIfam" id="TIGR01409">
    <property type="entry name" value="TAT_signal_seq"/>
    <property type="match status" value="1"/>
</dbReference>
<dbReference type="PANTHER" id="PTHR43818">
    <property type="entry name" value="BCDNA.GH03377"/>
    <property type="match status" value="1"/>
</dbReference>
<dbReference type="InterPro" id="IPR050463">
    <property type="entry name" value="Gfo/Idh/MocA_oxidrdct_glycsds"/>
</dbReference>
<protein>
    <submittedName>
        <fullName evidence="2">Gfo/Idh/MocA family oxidoreductase</fullName>
    </submittedName>
</protein>
<dbReference type="SUPFAM" id="SSF51735">
    <property type="entry name" value="NAD(P)-binding Rossmann-fold domains"/>
    <property type="match status" value="1"/>
</dbReference>
<sequence>MSENNFSRRKFLAGAAAVGAAGAMGVGTLSSCSSDGGSASSAIYDWKSREYQFPPLLDTVPDGKVLKVGVIGCGGRGSGAAFNCLEAGGATVEITALGDVFQDRVDDLQAKLKKQNDVDVPSDKCFVGFDAFEKVIDSGVDVVILATPPKFRPEHFEAAVKARKHVFMEKPVAVDTAGVRQVLAAAKMADAAGLKVVTGTQRRHQHKYINIYKELEKNAIGKITGGNVYWNGGKLWHRDNNPGWSEMEWMIRDWVNWCWLSGDHIVEQHVHNIDVAAWFLGKHPVKALGFGSRQRRVTGDQYDNFSVDYTYDDGMKIHSMCRQINGCTTGVYEVFRGTKGESFTSQGGTSKITDLDGNELFSFDDHETSPYVQEHKDLITCIRQNIPFNEAEETANSVMTAIMGRVSAYTGKEVTFDEMMNSDMKIGPETYIMGDIGFMKDAQVPVPGTLERE</sequence>
<comment type="caution">
    <text evidence="2">The sequence shown here is derived from an EMBL/GenBank/DDBJ whole genome shotgun (WGS) entry which is preliminary data.</text>
</comment>
<dbReference type="Gene3D" id="3.30.360.10">
    <property type="entry name" value="Dihydrodipicolinate Reductase, domain 2"/>
    <property type="match status" value="1"/>
</dbReference>
<dbReference type="GO" id="GO:0000166">
    <property type="term" value="F:nucleotide binding"/>
    <property type="evidence" value="ECO:0007669"/>
    <property type="project" value="InterPro"/>
</dbReference>
<dbReference type="Gene3D" id="3.40.50.720">
    <property type="entry name" value="NAD(P)-binding Rossmann-like Domain"/>
    <property type="match status" value="1"/>
</dbReference>